<evidence type="ECO:0000313" key="2">
    <source>
        <dbReference type="Proteomes" id="UP001597168"/>
    </source>
</evidence>
<dbReference type="RefSeq" id="WP_380728308.1">
    <property type="nucleotide sequence ID" value="NZ_JBHTLK010000231.1"/>
</dbReference>
<dbReference type="InterPro" id="IPR027417">
    <property type="entry name" value="P-loop_NTPase"/>
</dbReference>
<protein>
    <recommendedName>
        <fullName evidence="3">UDP-N-acetylglucosamine kinase</fullName>
    </recommendedName>
</protein>
<reference evidence="2" key="1">
    <citation type="journal article" date="2019" name="Int. J. Syst. Evol. Microbiol.">
        <title>The Global Catalogue of Microorganisms (GCM) 10K type strain sequencing project: providing services to taxonomists for standard genome sequencing and annotation.</title>
        <authorList>
            <consortium name="The Broad Institute Genomics Platform"/>
            <consortium name="The Broad Institute Genome Sequencing Center for Infectious Disease"/>
            <person name="Wu L."/>
            <person name="Ma J."/>
        </authorList>
    </citation>
    <scope>NUCLEOTIDE SEQUENCE [LARGE SCALE GENOMIC DNA]</scope>
    <source>
        <strain evidence="2">CCUG 60214</strain>
    </source>
</reference>
<accession>A0ABW3R2T2</accession>
<gene>
    <name evidence="1" type="ORF">ACFQ3T_29905</name>
</gene>
<keyword evidence="2" id="KW-1185">Reference proteome</keyword>
<evidence type="ECO:0008006" key="3">
    <source>
        <dbReference type="Google" id="ProtNLM"/>
    </source>
</evidence>
<sequence>MQWGQLAVSIASGVSVAGIVAAGRTLWTRRKVPRALSRKVSRRSYLSTVLRISQRPDVRRLDAFVPNLQSAGRTAVLHDIQSAWQRINTGLGVRIVTRESQECLKAGAELLSKGFDVKVANALNSDDLSYHVFTGGTHHTVLNHRDGDRDRPNRLDGMSPAKVFLTHFEEVWAKSLPIESVLADQLLGAVRRHEDRAEIADRLRDLRVKYGLNPVAEEAVLRHTAFRHSAQVVFITGLPGAGKSLVRRRLAEKLTALRLHVDELTDYIYAFHDFMHRVMLLDGDRGHGFSADAGGAFRVSREENLGPALAALAQRVAQNRGETAVTLVEFARSDVVKALDVFGEAVLSSARVIHVRASTDVRSARLVSRAQAPRIQVAEPNITVTVSDDHRLPSIVANSLYVSDGFDRLRVYDRVAGRVHAIDNEVDDPSHTRLDEELTGFIEDIVRPYRALNA</sequence>
<evidence type="ECO:0000313" key="1">
    <source>
        <dbReference type="EMBL" id="MFD1151366.1"/>
    </source>
</evidence>
<dbReference type="EMBL" id="JBHTLK010000231">
    <property type="protein sequence ID" value="MFD1151366.1"/>
    <property type="molecule type" value="Genomic_DNA"/>
</dbReference>
<name>A0ABW3R2T2_9PSEU</name>
<dbReference type="Proteomes" id="UP001597168">
    <property type="component" value="Unassembled WGS sequence"/>
</dbReference>
<comment type="caution">
    <text evidence="1">The sequence shown here is derived from an EMBL/GenBank/DDBJ whole genome shotgun (WGS) entry which is preliminary data.</text>
</comment>
<proteinExistence type="predicted"/>
<dbReference type="SUPFAM" id="SSF52540">
    <property type="entry name" value="P-loop containing nucleoside triphosphate hydrolases"/>
    <property type="match status" value="1"/>
</dbReference>
<dbReference type="Gene3D" id="3.40.50.300">
    <property type="entry name" value="P-loop containing nucleotide triphosphate hydrolases"/>
    <property type="match status" value="1"/>
</dbReference>
<organism evidence="1 2">
    <name type="scientific">Saccharothrix hoggarensis</name>
    <dbReference type="NCBI Taxonomy" id="913853"/>
    <lineage>
        <taxon>Bacteria</taxon>
        <taxon>Bacillati</taxon>
        <taxon>Actinomycetota</taxon>
        <taxon>Actinomycetes</taxon>
        <taxon>Pseudonocardiales</taxon>
        <taxon>Pseudonocardiaceae</taxon>
        <taxon>Saccharothrix</taxon>
    </lineage>
</organism>